<evidence type="ECO:0000259" key="8">
    <source>
        <dbReference type="PROSITE" id="PS01124"/>
    </source>
</evidence>
<dbReference type="AlphaFoldDB" id="D5EVM4"/>
<proteinExistence type="inferred from homology"/>
<sequence>MNDYSYYLLQIYKKISICFRVSRLFRIFACIKQRSMMRNSFISILMFTAILFMGCKQAEPKYIIGVSQCSEDIWRDWQNAEMRMEANFHEGVELRFTAAHDDSELQSKQIDSLVESGINLLIVAPNQLSSVSPAIDRAYDKGIPVIVFERKTDSRKYSAFVSADNYEMGHLMGEYIATQLGGKGQIMEVKGLKGSSPAEERYNGFHVALAAYPDIKVVAEIQGDWTEPTAYQAVKNWKGDMNSIDLVFGHNDRSAIGARKAFEERGAKLPMFCGIDALPGPDGGIQQVRDSLLDASYIYPTHGDQLLQLALDILDGKEYPRETLFTSALVTRDNATVLLLESDEVVRQAHNLIKLQKKAASYLEQLSTQRTISLLALVLLALLVLILVLFILYHRSRVSAQRERIVNNLWNMKAPAEPVRPADQQPAAAQPVVQPEDEAAESAKEPLFIVRFKDVVEARLSDSDLTVDDLAAAMNLSRVQLYRKVKAISGSSPVELLRSARLNRGYQLLVKGDKTIAEVAYEVGFTAPSYFTKCFKDEFGISPSDLS</sequence>
<evidence type="ECO:0000256" key="1">
    <source>
        <dbReference type="ARBA" id="ARBA00004196"/>
    </source>
</evidence>
<evidence type="ECO:0000313" key="10">
    <source>
        <dbReference type="Proteomes" id="UP000000927"/>
    </source>
</evidence>
<dbReference type="STRING" id="264731.PRU_2271"/>
<keyword evidence="10" id="KW-1185">Reference proteome</keyword>
<keyword evidence="5" id="KW-0238">DNA-binding</keyword>
<dbReference type="eggNOG" id="COG2207">
    <property type="taxonomic scope" value="Bacteria"/>
</dbReference>
<evidence type="ECO:0000256" key="5">
    <source>
        <dbReference type="ARBA" id="ARBA00023125"/>
    </source>
</evidence>
<dbReference type="CDD" id="cd06308">
    <property type="entry name" value="PBP1_sensor_kinase-like"/>
    <property type="match status" value="1"/>
</dbReference>
<reference evidence="9 10" key="1">
    <citation type="journal article" date="2010" name="Microb. Ecol.">
        <title>Comparative genome analysis of Prevotella ruminicola and Prevotella bryantii: insights into their environmental niche.</title>
        <authorList>
            <consortium name="North American Consortium for Rumen Bacteria"/>
            <person name="Purushe J."/>
            <person name="Fouts D.E."/>
            <person name="Morrison M."/>
            <person name="White B.A."/>
            <person name="Mackie R.I."/>
            <person name="Coutinho P.M."/>
            <person name="Henrissat B."/>
            <person name="Nelson K.E."/>
        </authorList>
    </citation>
    <scope>NUCLEOTIDE SEQUENCE [LARGE SCALE GENOMIC DNA]</scope>
    <source>
        <strain evidence="10">ATCC 19189 / JCM 8958 / 23</strain>
    </source>
</reference>
<protein>
    <submittedName>
        <fullName evidence="9">Transcriptional regulator, AraC family</fullName>
    </submittedName>
</protein>
<evidence type="ECO:0000313" key="9">
    <source>
        <dbReference type="EMBL" id="ADE81726.1"/>
    </source>
</evidence>
<dbReference type="PRINTS" id="PR00032">
    <property type="entry name" value="HTHARAC"/>
</dbReference>
<dbReference type="GO" id="GO:0030313">
    <property type="term" value="C:cell envelope"/>
    <property type="evidence" value="ECO:0007669"/>
    <property type="project" value="UniProtKB-SubCell"/>
</dbReference>
<dbReference type="SUPFAM" id="SSF53822">
    <property type="entry name" value="Periplasmic binding protein-like I"/>
    <property type="match status" value="1"/>
</dbReference>
<dbReference type="Gene3D" id="3.40.50.2300">
    <property type="match status" value="2"/>
</dbReference>
<dbReference type="Pfam" id="PF13407">
    <property type="entry name" value="Peripla_BP_4"/>
    <property type="match status" value="1"/>
</dbReference>
<keyword evidence="7" id="KW-0812">Transmembrane</keyword>
<dbReference type="eggNOG" id="COG1879">
    <property type="taxonomic scope" value="Bacteria"/>
</dbReference>
<dbReference type="SMART" id="SM00342">
    <property type="entry name" value="HTH_ARAC"/>
    <property type="match status" value="1"/>
</dbReference>
<evidence type="ECO:0000256" key="7">
    <source>
        <dbReference type="SAM" id="Phobius"/>
    </source>
</evidence>
<evidence type="ECO:0000256" key="4">
    <source>
        <dbReference type="ARBA" id="ARBA00023015"/>
    </source>
</evidence>
<dbReference type="PROSITE" id="PS01124">
    <property type="entry name" value="HTH_ARAC_FAMILY_2"/>
    <property type="match status" value="1"/>
</dbReference>
<dbReference type="InterPro" id="IPR028082">
    <property type="entry name" value="Peripla_BP_I"/>
</dbReference>
<dbReference type="HOGENOM" id="CLU_529820_0_0_10"/>
<gene>
    <name evidence="9" type="ordered locus">PRU_2271</name>
</gene>
<keyword evidence="4" id="KW-0805">Transcription regulation</keyword>
<dbReference type="InterPro" id="IPR009057">
    <property type="entry name" value="Homeodomain-like_sf"/>
</dbReference>
<keyword evidence="6" id="KW-0804">Transcription</keyword>
<name>D5EVM4_XYLR2</name>
<dbReference type="PANTHER" id="PTHR46847:SF1">
    <property type="entry name" value="D-ALLOSE-BINDING PERIPLASMIC PROTEIN-RELATED"/>
    <property type="match status" value="1"/>
</dbReference>
<comment type="similarity">
    <text evidence="2">Belongs to the bacterial solute-binding protein 2 family.</text>
</comment>
<keyword evidence="7" id="KW-1133">Transmembrane helix</keyword>
<comment type="subcellular location">
    <subcellularLocation>
        <location evidence="1">Cell envelope</location>
    </subcellularLocation>
</comment>
<keyword evidence="3" id="KW-0732">Signal</keyword>
<feature type="domain" description="HTH araC/xylS-type" evidence="8">
    <location>
        <begin position="450"/>
        <end position="547"/>
    </location>
</feature>
<dbReference type="InterPro" id="IPR025997">
    <property type="entry name" value="SBP_2_dom"/>
</dbReference>
<evidence type="ECO:0000256" key="3">
    <source>
        <dbReference type="ARBA" id="ARBA00022729"/>
    </source>
</evidence>
<evidence type="ECO:0000256" key="6">
    <source>
        <dbReference type="ARBA" id="ARBA00023163"/>
    </source>
</evidence>
<dbReference type="PANTHER" id="PTHR46847">
    <property type="entry name" value="D-ALLOSE-BINDING PERIPLASMIC PROTEIN-RELATED"/>
    <property type="match status" value="1"/>
</dbReference>
<dbReference type="SUPFAM" id="SSF46689">
    <property type="entry name" value="Homeodomain-like"/>
    <property type="match status" value="1"/>
</dbReference>
<dbReference type="Pfam" id="PF12833">
    <property type="entry name" value="HTH_18"/>
    <property type="match status" value="1"/>
</dbReference>
<keyword evidence="7" id="KW-0472">Membrane</keyword>
<dbReference type="Proteomes" id="UP000000927">
    <property type="component" value="Chromosome"/>
</dbReference>
<organism evidence="9 10">
    <name type="scientific">Xylanibacter ruminicola (strain ATCC 19189 / DSM 19721 / CIP 105475 / JCM 8958 / 23)</name>
    <name type="common">Prevotella ruminicola</name>
    <dbReference type="NCBI Taxonomy" id="264731"/>
    <lineage>
        <taxon>Bacteria</taxon>
        <taxon>Pseudomonadati</taxon>
        <taxon>Bacteroidota</taxon>
        <taxon>Bacteroidia</taxon>
        <taxon>Bacteroidales</taxon>
        <taxon>Prevotellaceae</taxon>
        <taxon>Xylanibacter</taxon>
    </lineage>
</organism>
<dbReference type="GO" id="GO:0043565">
    <property type="term" value="F:sequence-specific DNA binding"/>
    <property type="evidence" value="ECO:0007669"/>
    <property type="project" value="InterPro"/>
</dbReference>
<evidence type="ECO:0000256" key="2">
    <source>
        <dbReference type="ARBA" id="ARBA00007639"/>
    </source>
</evidence>
<dbReference type="InterPro" id="IPR020449">
    <property type="entry name" value="Tscrpt_reg_AraC-type_HTH"/>
</dbReference>
<feature type="transmembrane region" description="Helical" evidence="7">
    <location>
        <begin position="372"/>
        <end position="393"/>
    </location>
</feature>
<dbReference type="KEGG" id="pru:PRU_2271"/>
<accession>D5EVM4</accession>
<dbReference type="GO" id="GO:0003700">
    <property type="term" value="F:DNA-binding transcription factor activity"/>
    <property type="evidence" value="ECO:0007669"/>
    <property type="project" value="InterPro"/>
</dbReference>
<dbReference type="InterPro" id="IPR018060">
    <property type="entry name" value="HTH_AraC"/>
</dbReference>
<dbReference type="GO" id="GO:0030246">
    <property type="term" value="F:carbohydrate binding"/>
    <property type="evidence" value="ECO:0007669"/>
    <property type="project" value="UniProtKB-ARBA"/>
</dbReference>
<dbReference type="EMBL" id="CP002006">
    <property type="protein sequence ID" value="ADE81726.1"/>
    <property type="molecule type" value="Genomic_DNA"/>
</dbReference>
<dbReference type="Gene3D" id="1.10.10.60">
    <property type="entry name" value="Homeodomain-like"/>
    <property type="match status" value="1"/>
</dbReference>